<evidence type="ECO:0000313" key="1">
    <source>
        <dbReference type="EMBL" id="NJB76000.1"/>
    </source>
</evidence>
<evidence type="ECO:0000313" key="2">
    <source>
        <dbReference type="Proteomes" id="UP000556869"/>
    </source>
</evidence>
<keyword evidence="2" id="KW-1185">Reference proteome</keyword>
<reference evidence="1 2" key="1">
    <citation type="submission" date="2020-03" db="EMBL/GenBank/DDBJ databases">
        <title>Genomic Encyclopedia of Type Strains, Phase IV (KMG-IV): sequencing the most valuable type-strain genomes for metagenomic binning, comparative biology and taxonomic classification.</title>
        <authorList>
            <person name="Goeker M."/>
        </authorList>
    </citation>
    <scope>NUCLEOTIDE SEQUENCE [LARGE SCALE GENOMIC DNA]</scope>
    <source>
        <strain evidence="1 2">DSM 18888</strain>
    </source>
</reference>
<accession>A0ABX0X2Z3</accession>
<protein>
    <submittedName>
        <fullName evidence="1">Uncharacterized protein</fullName>
    </submittedName>
</protein>
<comment type="caution">
    <text evidence="1">The sequence shown here is derived from an EMBL/GenBank/DDBJ whole genome shotgun (WGS) entry which is preliminary data.</text>
</comment>
<dbReference type="Proteomes" id="UP000556869">
    <property type="component" value="Unassembled WGS sequence"/>
</dbReference>
<name>A0ABX0X2Z3_9PROT</name>
<proteinExistence type="predicted"/>
<dbReference type="EMBL" id="JAATJD010000003">
    <property type="protein sequence ID" value="NJB76000.1"/>
    <property type="molecule type" value="Genomic_DNA"/>
</dbReference>
<sequence length="36" mass="4042">MIGLGIIIPSLIDKFSSPVNGLRLDWETSYECNVLF</sequence>
<organism evidence="1 2">
    <name type="scientific">Thalassospira tepidiphila</name>
    <dbReference type="NCBI Taxonomy" id="393657"/>
    <lineage>
        <taxon>Bacteria</taxon>
        <taxon>Pseudomonadati</taxon>
        <taxon>Pseudomonadota</taxon>
        <taxon>Alphaproteobacteria</taxon>
        <taxon>Rhodospirillales</taxon>
        <taxon>Thalassospiraceae</taxon>
        <taxon>Thalassospira</taxon>
    </lineage>
</organism>
<gene>
    <name evidence="1" type="ORF">GGR96_003122</name>
</gene>